<dbReference type="GO" id="GO:0043022">
    <property type="term" value="F:ribosome binding"/>
    <property type="evidence" value="ECO:0007669"/>
    <property type="project" value="InterPro"/>
</dbReference>
<dbReference type="AlphaFoldDB" id="A0A5M9J9C4"/>
<evidence type="ECO:0000256" key="1">
    <source>
        <dbReference type="ARBA" id="ARBA00007253"/>
    </source>
</evidence>
<comment type="similarity">
    <text evidence="1">Belongs to the WD repeat G protein beta family. Ribosomal protein RACK1 subfamily.</text>
</comment>
<evidence type="ECO:0000313" key="7">
    <source>
        <dbReference type="Proteomes" id="UP000322873"/>
    </source>
</evidence>
<keyword evidence="3" id="KW-0677">Repeat</keyword>
<proteinExistence type="inferred from homology"/>
<feature type="region of interest" description="Disordered" evidence="5">
    <location>
        <begin position="312"/>
        <end position="342"/>
    </location>
</feature>
<keyword evidence="2 4" id="KW-0853">WD repeat</keyword>
<dbReference type="SMART" id="SM00320">
    <property type="entry name" value="WD40"/>
    <property type="match status" value="5"/>
</dbReference>
<feature type="compositionally biased region" description="Low complexity" evidence="5">
    <location>
        <begin position="324"/>
        <end position="339"/>
    </location>
</feature>
<organism evidence="6 7">
    <name type="scientific">Monilinia fructicola</name>
    <name type="common">Brown rot fungus</name>
    <name type="synonym">Ciboria fructicola</name>
    <dbReference type="NCBI Taxonomy" id="38448"/>
    <lineage>
        <taxon>Eukaryota</taxon>
        <taxon>Fungi</taxon>
        <taxon>Dikarya</taxon>
        <taxon>Ascomycota</taxon>
        <taxon>Pezizomycotina</taxon>
        <taxon>Leotiomycetes</taxon>
        <taxon>Helotiales</taxon>
        <taxon>Sclerotiniaceae</taxon>
        <taxon>Monilinia</taxon>
    </lineage>
</organism>
<dbReference type="InterPro" id="IPR036322">
    <property type="entry name" value="WD40_repeat_dom_sf"/>
</dbReference>
<evidence type="ECO:0000256" key="4">
    <source>
        <dbReference type="PROSITE-ProRule" id="PRU00221"/>
    </source>
</evidence>
<feature type="repeat" description="WD" evidence="4">
    <location>
        <begin position="247"/>
        <end position="288"/>
    </location>
</feature>
<dbReference type="InterPro" id="IPR001680">
    <property type="entry name" value="WD40_rpt"/>
</dbReference>
<dbReference type="CDD" id="cd00200">
    <property type="entry name" value="WD40"/>
    <property type="match status" value="1"/>
</dbReference>
<dbReference type="SUPFAM" id="SSF50978">
    <property type="entry name" value="WD40 repeat-like"/>
    <property type="match status" value="1"/>
</dbReference>
<gene>
    <name evidence="6" type="ORF">EYC84_010693</name>
</gene>
<dbReference type="VEuPathDB" id="FungiDB:MFRU_008g02300"/>
<evidence type="ECO:0000256" key="3">
    <source>
        <dbReference type="ARBA" id="ARBA00022737"/>
    </source>
</evidence>
<dbReference type="InterPro" id="IPR015943">
    <property type="entry name" value="WD40/YVTN_repeat-like_dom_sf"/>
</dbReference>
<dbReference type="InterPro" id="IPR045223">
    <property type="entry name" value="RACK1-like"/>
</dbReference>
<protein>
    <submittedName>
        <fullName evidence="6">Uncharacterized protein</fullName>
    </submittedName>
</protein>
<feature type="region of interest" description="Disordered" evidence="5">
    <location>
        <begin position="140"/>
        <end position="163"/>
    </location>
</feature>
<dbReference type="PROSITE" id="PS00678">
    <property type="entry name" value="WD_REPEATS_1"/>
    <property type="match status" value="2"/>
</dbReference>
<feature type="region of interest" description="Disordered" evidence="5">
    <location>
        <begin position="1"/>
        <end position="53"/>
    </location>
</feature>
<keyword evidence="7" id="KW-1185">Reference proteome</keyword>
<sequence>MSSAGTKVNDPHSVIKESAGAVASDSLAAESTKSGGGFAENRDGEPLGVAGSNSNLQLPIHQELHVWILPQMPSTNGHRGLGGGEEAWRICSYQKDSGNPNAPKGTSNAGVAPSYVYSQYQTDKQPKGKNLTEGRLAEQKLQRENAQSAHDAGFPRDKGTTGGTPYDAWSTVTVAQIFQSPSTRSILQHGGTTYPQGHPRGPQRLGHLSCDFSREPKHALVWFSRQVSHHLELDRDETSYGYPKRSLHGHSHIVSDCVISSDGAYALSASWDKTLRLWELATGTTTRRFVGHNNDVLSVSFSADNRQIVSGSRDHSALTHKTQSLSPLDGTSSSRSGSSAHADLQTDHIGHTGYINTVTISPDGSLCASGGKDGTTMLWDLNESKHLYSLNAGDEIHALVFSPNRYWLCAATSSSIIIFDLEKKSKVDELKPEFQAVGKKSREPECVSLAWSADGQTLFAGYTDNIIRAWGVMSRA</sequence>
<evidence type="ECO:0000256" key="2">
    <source>
        <dbReference type="ARBA" id="ARBA00022574"/>
    </source>
</evidence>
<dbReference type="GO" id="GO:0045182">
    <property type="term" value="F:translation regulator activity"/>
    <property type="evidence" value="ECO:0007669"/>
    <property type="project" value="InterPro"/>
</dbReference>
<name>A0A5M9J9C4_MONFR</name>
<dbReference type="FunFam" id="2.130.10.10:FF:000615">
    <property type="entry name" value="Receptor for activated C kinase 1"/>
    <property type="match status" value="2"/>
</dbReference>
<accession>A0A5M9J9C4</accession>
<dbReference type="EMBL" id="VICG01000014">
    <property type="protein sequence ID" value="KAA8564923.1"/>
    <property type="molecule type" value="Genomic_DNA"/>
</dbReference>
<reference evidence="6 7" key="1">
    <citation type="submission" date="2019-06" db="EMBL/GenBank/DDBJ databases">
        <title>Genome Sequence of the Brown Rot Fungal Pathogen Monilinia fructicola.</title>
        <authorList>
            <person name="De Miccolis Angelini R.M."/>
            <person name="Landi L."/>
            <person name="Abate D."/>
            <person name="Pollastro S."/>
            <person name="Romanazzi G."/>
            <person name="Faretra F."/>
        </authorList>
    </citation>
    <scope>NUCLEOTIDE SEQUENCE [LARGE SCALE GENOMIC DNA]</scope>
    <source>
        <strain evidence="6 7">Mfrc123</strain>
    </source>
</reference>
<feature type="repeat" description="WD" evidence="4">
    <location>
        <begin position="289"/>
        <end position="316"/>
    </location>
</feature>
<evidence type="ECO:0000313" key="6">
    <source>
        <dbReference type="EMBL" id="KAA8564923.1"/>
    </source>
</evidence>
<dbReference type="Proteomes" id="UP000322873">
    <property type="component" value="Unassembled WGS sequence"/>
</dbReference>
<dbReference type="PROSITE" id="PS50082">
    <property type="entry name" value="WD_REPEATS_2"/>
    <property type="match status" value="4"/>
</dbReference>
<dbReference type="InterPro" id="IPR019775">
    <property type="entry name" value="WD40_repeat_CS"/>
</dbReference>
<dbReference type="PROSITE" id="PS50294">
    <property type="entry name" value="WD_REPEATS_REGION"/>
    <property type="match status" value="3"/>
</dbReference>
<comment type="caution">
    <text evidence="6">The sequence shown here is derived from an EMBL/GenBank/DDBJ whole genome shotgun (WGS) entry which is preliminary data.</text>
</comment>
<dbReference type="PANTHER" id="PTHR19868">
    <property type="entry name" value="RECEPTOR FOR ACTIVATED PROTEIN KINASE C RACK1"/>
    <property type="match status" value="1"/>
</dbReference>
<dbReference type="VEuPathDB" id="FungiDB:MFRU_008g02290"/>
<dbReference type="Pfam" id="PF00400">
    <property type="entry name" value="WD40"/>
    <property type="match status" value="4"/>
</dbReference>
<dbReference type="Gene3D" id="2.130.10.10">
    <property type="entry name" value="YVTN repeat-like/Quinoprotein amine dehydrogenase"/>
    <property type="match status" value="2"/>
</dbReference>
<feature type="repeat" description="WD" evidence="4">
    <location>
        <begin position="348"/>
        <end position="389"/>
    </location>
</feature>
<feature type="repeat" description="WD" evidence="4">
    <location>
        <begin position="448"/>
        <end position="476"/>
    </location>
</feature>
<evidence type="ECO:0000256" key="5">
    <source>
        <dbReference type="SAM" id="MobiDB-lite"/>
    </source>
</evidence>